<keyword evidence="4" id="KW-1185">Reference proteome</keyword>
<feature type="domain" description="ImpA N-terminal" evidence="2">
    <location>
        <begin position="12"/>
        <end position="130"/>
    </location>
</feature>
<sequence length="342" mass="36535">MDVSALLQSHGDDEPSGENLEYDPEFTEMELAAQPGEETQVGDEIRAAEDPNYSEVIEKAMGVLGRSHDLRAAVFLAEAVLMTKGLKEFAEVTTYIRGCLEDYWGTCHPELDEDDDNDPTMRINAVQGLADGDRMIKALRRTALTDSRAFGRLSLRQIEMADGTISVPEGAENVPDTASVNAAFQDTDDDVLAGFAEAISTALADVRAIDAVFSEKTPGQGPELDPTIKTLNSLAKRLAEYTGGEAPAEETAEGDAAPAAVGGGGPAPVSAPGAINSPTDVSNAIDRIISYYERNEPSSPVPLMLQRAKRLVNADFLTIMKDMAPQGVDNVNLIGGIEDDEY</sequence>
<dbReference type="Proteomes" id="UP000606730">
    <property type="component" value="Unassembled WGS sequence"/>
</dbReference>
<gene>
    <name evidence="3" type="ORF">GCM10011517_21770</name>
</gene>
<feature type="region of interest" description="Disordered" evidence="1">
    <location>
        <begin position="1"/>
        <end position="21"/>
    </location>
</feature>
<reference evidence="3" key="2">
    <citation type="submission" date="2020-09" db="EMBL/GenBank/DDBJ databases">
        <authorList>
            <person name="Sun Q."/>
            <person name="Zhou Y."/>
        </authorList>
    </citation>
    <scope>NUCLEOTIDE SEQUENCE</scope>
    <source>
        <strain evidence="3">CGMCC 1.16012</strain>
    </source>
</reference>
<evidence type="ECO:0000256" key="1">
    <source>
        <dbReference type="SAM" id="MobiDB-lite"/>
    </source>
</evidence>
<dbReference type="InterPro" id="IPR017740">
    <property type="entry name" value="TssA-like"/>
</dbReference>
<evidence type="ECO:0000259" key="2">
    <source>
        <dbReference type="Pfam" id="PF06812"/>
    </source>
</evidence>
<evidence type="ECO:0000313" key="3">
    <source>
        <dbReference type="EMBL" id="GGE53729.1"/>
    </source>
</evidence>
<dbReference type="PANTHER" id="PTHR37951">
    <property type="entry name" value="CYTOPLASMIC PROTEIN-RELATED"/>
    <property type="match status" value="1"/>
</dbReference>
<dbReference type="AlphaFoldDB" id="A0A917ELM7"/>
<organism evidence="3 4">
    <name type="scientific">Actibacterium pelagium</name>
    <dbReference type="NCBI Taxonomy" id="2029103"/>
    <lineage>
        <taxon>Bacteria</taxon>
        <taxon>Pseudomonadati</taxon>
        <taxon>Pseudomonadota</taxon>
        <taxon>Alphaproteobacteria</taxon>
        <taxon>Rhodobacterales</taxon>
        <taxon>Roseobacteraceae</taxon>
        <taxon>Actibacterium</taxon>
    </lineage>
</organism>
<protein>
    <recommendedName>
        <fullName evidence="2">ImpA N-terminal domain-containing protein</fullName>
    </recommendedName>
</protein>
<dbReference type="OrthoDB" id="9771118at2"/>
<accession>A0A917ELM7</accession>
<dbReference type="NCBIfam" id="TIGR03363">
    <property type="entry name" value="VI_chp_8"/>
    <property type="match status" value="1"/>
</dbReference>
<reference evidence="3" key="1">
    <citation type="journal article" date="2014" name="Int. J. Syst. Evol. Microbiol.">
        <title>Complete genome sequence of Corynebacterium casei LMG S-19264T (=DSM 44701T), isolated from a smear-ripened cheese.</title>
        <authorList>
            <consortium name="US DOE Joint Genome Institute (JGI-PGF)"/>
            <person name="Walter F."/>
            <person name="Albersmeier A."/>
            <person name="Kalinowski J."/>
            <person name="Ruckert C."/>
        </authorList>
    </citation>
    <scope>NUCLEOTIDE SEQUENCE</scope>
    <source>
        <strain evidence="3">CGMCC 1.16012</strain>
    </source>
</reference>
<dbReference type="PANTHER" id="PTHR37951:SF1">
    <property type="entry name" value="TYPE VI SECRETION SYSTEM COMPONENT TSSA1"/>
    <property type="match status" value="1"/>
</dbReference>
<dbReference type="RefSeq" id="WP_095594105.1">
    <property type="nucleotide sequence ID" value="NZ_BMKN01000002.1"/>
</dbReference>
<proteinExistence type="predicted"/>
<dbReference type="Pfam" id="PF06812">
    <property type="entry name" value="ImpA_N"/>
    <property type="match status" value="1"/>
</dbReference>
<dbReference type="EMBL" id="BMKN01000002">
    <property type="protein sequence ID" value="GGE53729.1"/>
    <property type="molecule type" value="Genomic_DNA"/>
</dbReference>
<feature type="region of interest" description="Disordered" evidence="1">
    <location>
        <begin position="244"/>
        <end position="278"/>
    </location>
</feature>
<dbReference type="InterPro" id="IPR010657">
    <property type="entry name" value="ImpA_N"/>
</dbReference>
<name>A0A917ELM7_9RHOB</name>
<comment type="caution">
    <text evidence="3">The sequence shown here is derived from an EMBL/GenBank/DDBJ whole genome shotgun (WGS) entry which is preliminary data.</text>
</comment>
<evidence type="ECO:0000313" key="4">
    <source>
        <dbReference type="Proteomes" id="UP000606730"/>
    </source>
</evidence>